<dbReference type="AlphaFoldDB" id="A0A378IHK5"/>
<dbReference type="OrthoDB" id="5298214at2"/>
<dbReference type="RefSeq" id="WP_058463791.1">
    <property type="nucleotide sequence ID" value="NZ_CAAAHQ010000031.1"/>
</dbReference>
<protein>
    <submittedName>
        <fullName evidence="2">NHL repeat protein</fullName>
    </submittedName>
</protein>
<accession>A0A378IHK5</accession>
<dbReference type="EMBL" id="UGNX01000001">
    <property type="protein sequence ID" value="STX34252.1"/>
    <property type="molecule type" value="Genomic_DNA"/>
</dbReference>
<proteinExistence type="predicted"/>
<dbReference type="Proteomes" id="UP000255316">
    <property type="component" value="Unassembled WGS sequence"/>
</dbReference>
<evidence type="ECO:0000313" key="3">
    <source>
        <dbReference type="Proteomes" id="UP000054854"/>
    </source>
</evidence>
<reference evidence="2 4" key="2">
    <citation type="submission" date="2018-06" db="EMBL/GenBank/DDBJ databases">
        <authorList>
            <consortium name="Pathogen Informatics"/>
            <person name="Doyle S."/>
        </authorList>
    </citation>
    <scope>NUCLEOTIDE SEQUENCE [LARGE SCALE GENOMIC DNA]</scope>
    <source>
        <strain evidence="2 4">NCTC12438</strain>
    </source>
</reference>
<evidence type="ECO:0000313" key="2">
    <source>
        <dbReference type="EMBL" id="STX34252.1"/>
    </source>
</evidence>
<dbReference type="SUPFAM" id="SSF52833">
    <property type="entry name" value="Thioredoxin-like"/>
    <property type="match status" value="1"/>
</dbReference>
<dbReference type="InterPro" id="IPR036249">
    <property type="entry name" value="Thioredoxin-like_sf"/>
</dbReference>
<name>A0A378IHK5_9GAMM</name>
<dbReference type="EMBL" id="LNXX01000006">
    <property type="protein sequence ID" value="KTC92638.1"/>
    <property type="molecule type" value="Genomic_DNA"/>
</dbReference>
<dbReference type="STRING" id="28085.Lcin_0548"/>
<dbReference type="Proteomes" id="UP000054854">
    <property type="component" value="Unassembled WGS sequence"/>
</dbReference>
<dbReference type="Gene3D" id="3.40.30.10">
    <property type="entry name" value="Glutaredoxin"/>
    <property type="match status" value="1"/>
</dbReference>
<evidence type="ECO:0000313" key="4">
    <source>
        <dbReference type="Proteomes" id="UP000255316"/>
    </source>
</evidence>
<gene>
    <name evidence="2" type="primary">dsbG</name>
    <name evidence="1" type="ORF">Lcin_0548</name>
    <name evidence="2" type="ORF">NCTC12438_00845</name>
</gene>
<keyword evidence="3" id="KW-1185">Reference proteome</keyword>
<evidence type="ECO:0000313" key="1">
    <source>
        <dbReference type="EMBL" id="KTC92638.1"/>
    </source>
</evidence>
<sequence>MKLSCLIKQIGIGLSVFCFTAVVQASPVWTLTPVPEFPPKVSIGPTDTTSVQYTVTNQSSKSHLLQMKLIRGITPSGCTSPLGAHESCTLTLYVNGGLSGTVKGGPVLCSQGNPNQCYQPSRVDSLDVQVLTPAQLVVSLAYGSIFFAPPEVETRFHFSDLLKYEVTFPPESHWAPQKGLVDENGQFLIIDGQIVSNPAEIMLLLSTTTRIPLTPPYNPYTDPASSNDVANLLAYQTAENQIVFIDQFQRYAVVGGQVIGVNNSVTTFLDYISNLPLSSYGINGEVPSNFSYDVVRSLASFVEGDPNAPKTIYVFGEPNCIYCHDFYEGMQPYVTSGQVSIHWILVSFLQPTSQGKVWAILDGKVPPGSGYSATPAGAFAYNEDNFNTTSESGGIPPSTNPSAYAIRSLNENEAAFIRYTGLGVGTPLTVFINNEGQTEVMGGLPNDYTSFVNSIKDN</sequence>
<reference evidence="1 3" key="1">
    <citation type="submission" date="2015-11" db="EMBL/GenBank/DDBJ databases">
        <title>Genomic analysis of 38 Legionella species identifies large and diverse effector repertoires.</title>
        <authorList>
            <person name="Burstein D."/>
            <person name="Amaro F."/>
            <person name="Zusman T."/>
            <person name="Lifshitz Z."/>
            <person name="Cohen O."/>
            <person name="Gilbert J.A."/>
            <person name="Pupko T."/>
            <person name="Shuman H.A."/>
            <person name="Segal G."/>
        </authorList>
    </citation>
    <scope>NUCLEOTIDE SEQUENCE [LARGE SCALE GENOMIC DNA]</scope>
    <source>
        <strain evidence="1 3">CDC#72-OH-14</strain>
    </source>
</reference>
<organism evidence="2 4">
    <name type="scientific">Legionella cincinnatiensis</name>
    <dbReference type="NCBI Taxonomy" id="28085"/>
    <lineage>
        <taxon>Bacteria</taxon>
        <taxon>Pseudomonadati</taxon>
        <taxon>Pseudomonadota</taxon>
        <taxon>Gammaproteobacteria</taxon>
        <taxon>Legionellales</taxon>
        <taxon>Legionellaceae</taxon>
        <taxon>Legionella</taxon>
    </lineage>
</organism>